<sequence>MWQPRIITGEEKKNEEHHEKRRRDGNRQRGCKKEKDGMPQIAVLCNLALISADNPTEGRSSEAGRGVKGCSEWLAGHLTVGYLRDNNVWRQAGVIQDCSSPIRLRVTALTDSSFNTAPCCCAPPRRYPHLHPNLSPSPPLPPSQLPVLGGQAAHTAARRCGEAPTVRPDHKAFDNR</sequence>
<evidence type="ECO:0000313" key="2">
    <source>
        <dbReference type="EMBL" id="CAB1449556.1"/>
    </source>
</evidence>
<feature type="region of interest" description="Disordered" evidence="1">
    <location>
        <begin position="1"/>
        <end position="35"/>
    </location>
</feature>
<organism evidence="2 3">
    <name type="scientific">Pleuronectes platessa</name>
    <name type="common">European plaice</name>
    <dbReference type="NCBI Taxonomy" id="8262"/>
    <lineage>
        <taxon>Eukaryota</taxon>
        <taxon>Metazoa</taxon>
        <taxon>Chordata</taxon>
        <taxon>Craniata</taxon>
        <taxon>Vertebrata</taxon>
        <taxon>Euteleostomi</taxon>
        <taxon>Actinopterygii</taxon>
        <taxon>Neopterygii</taxon>
        <taxon>Teleostei</taxon>
        <taxon>Neoteleostei</taxon>
        <taxon>Acanthomorphata</taxon>
        <taxon>Carangaria</taxon>
        <taxon>Pleuronectiformes</taxon>
        <taxon>Pleuronectoidei</taxon>
        <taxon>Pleuronectidae</taxon>
        <taxon>Pleuronectes</taxon>
    </lineage>
</organism>
<proteinExistence type="predicted"/>
<name>A0A9N7VBX7_PLEPL</name>
<dbReference type="AlphaFoldDB" id="A0A9N7VBX7"/>
<comment type="caution">
    <text evidence="2">The sequence shown here is derived from an EMBL/GenBank/DDBJ whole genome shotgun (WGS) entry which is preliminary data.</text>
</comment>
<feature type="compositionally biased region" description="Basic and acidic residues" evidence="1">
    <location>
        <begin position="25"/>
        <end position="35"/>
    </location>
</feature>
<reference evidence="2" key="1">
    <citation type="submission" date="2020-03" db="EMBL/GenBank/DDBJ databases">
        <authorList>
            <person name="Weist P."/>
        </authorList>
    </citation>
    <scope>NUCLEOTIDE SEQUENCE</scope>
</reference>
<feature type="region of interest" description="Disordered" evidence="1">
    <location>
        <begin position="133"/>
        <end position="176"/>
    </location>
</feature>
<protein>
    <submittedName>
        <fullName evidence="2">Uncharacterized protein</fullName>
    </submittedName>
</protein>
<evidence type="ECO:0000313" key="3">
    <source>
        <dbReference type="Proteomes" id="UP001153269"/>
    </source>
</evidence>
<dbReference type="EMBL" id="CADEAL010004019">
    <property type="protein sequence ID" value="CAB1449556.1"/>
    <property type="molecule type" value="Genomic_DNA"/>
</dbReference>
<evidence type="ECO:0000256" key="1">
    <source>
        <dbReference type="SAM" id="MobiDB-lite"/>
    </source>
</evidence>
<gene>
    <name evidence="2" type="ORF">PLEPLA_LOCUS37239</name>
</gene>
<accession>A0A9N7VBX7</accession>
<feature type="compositionally biased region" description="Basic and acidic residues" evidence="1">
    <location>
        <begin position="167"/>
        <end position="176"/>
    </location>
</feature>
<feature type="compositionally biased region" description="Pro residues" evidence="1">
    <location>
        <begin position="135"/>
        <end position="144"/>
    </location>
</feature>
<feature type="compositionally biased region" description="Basic and acidic residues" evidence="1">
    <location>
        <begin position="8"/>
        <end position="18"/>
    </location>
</feature>
<dbReference type="Proteomes" id="UP001153269">
    <property type="component" value="Unassembled WGS sequence"/>
</dbReference>
<keyword evidence="3" id="KW-1185">Reference proteome</keyword>